<evidence type="ECO:0000259" key="13">
    <source>
        <dbReference type="Pfam" id="PF09334"/>
    </source>
</evidence>
<dbReference type="InterPro" id="IPR001412">
    <property type="entry name" value="aa-tRNA-synth_I_CS"/>
</dbReference>
<keyword evidence="16" id="KW-1185">Reference proteome</keyword>
<evidence type="ECO:0000259" key="12">
    <source>
        <dbReference type="Pfam" id="PF08264"/>
    </source>
</evidence>
<dbReference type="RefSeq" id="WP_036560601.1">
    <property type="nucleotide sequence ID" value="NZ_JRNI01000067.1"/>
</dbReference>
<dbReference type="PANTHER" id="PTHR43740:SF2">
    <property type="entry name" value="LEUCINE--TRNA LIGASE, MITOCHONDRIAL"/>
    <property type="match status" value="1"/>
</dbReference>
<dbReference type="GO" id="GO:0006429">
    <property type="term" value="P:leucyl-tRNA aminoacylation"/>
    <property type="evidence" value="ECO:0007669"/>
    <property type="project" value="UniProtKB-UniRule"/>
</dbReference>
<evidence type="ECO:0000259" key="11">
    <source>
        <dbReference type="Pfam" id="PF00133"/>
    </source>
</evidence>
<evidence type="ECO:0000256" key="10">
    <source>
        <dbReference type="RuleBase" id="RU363035"/>
    </source>
</evidence>
<proteinExistence type="inferred from homology"/>
<feature type="domain" description="Methionyl/Leucyl tRNA synthetase" evidence="13">
    <location>
        <begin position="44"/>
        <end position="177"/>
    </location>
</feature>
<dbReference type="FunFam" id="3.90.740.10:FF:000012">
    <property type="entry name" value="Leucine--tRNA ligase"/>
    <property type="match status" value="1"/>
</dbReference>
<dbReference type="InterPro" id="IPR015413">
    <property type="entry name" value="Methionyl/Leucyl_tRNA_Synth"/>
</dbReference>
<dbReference type="GO" id="GO:0005524">
    <property type="term" value="F:ATP binding"/>
    <property type="evidence" value="ECO:0007669"/>
    <property type="project" value="UniProtKB-UniRule"/>
</dbReference>
<evidence type="ECO:0000313" key="16">
    <source>
        <dbReference type="Proteomes" id="UP000029629"/>
    </source>
</evidence>
<dbReference type="PRINTS" id="PR00985">
    <property type="entry name" value="TRNASYNTHLEU"/>
</dbReference>
<sequence length="887" mass="100492">MQEHYHASAVEKEAQTIWQEHDVYRVVEGAKNAAGEEKPKFYACSMLPYPSGKLHMGHVRNYTINDVMARQLRMRGYNVLMPMGWDAFGMPAENAAIKSKVPPAKWTYDNIAYMKKQMQSMGLAIDWSREMCACDPEYYRWNQWLFLKMLEKGIAYRKTQVVNWDPVDQTVLANEQVVDGRGWRSGALVEKREIPGYYLKITDYAEELLDYTKNHLDGWPERVRLMQENWIGRSEGVRFAFTHDIRDGANQLIQDGRLYVFTTRIDTIMGVTFCAVAPEHPLAVEAARRDDKVAAFIKEAIKGGTSEADLATKEKEGVPTGLYVTHPITGDNIEVWVGNYVLMSYGDGAVMAVPGHDERDFAFALKYQLPIVQVIDIEGRAYSTTQWQDWYADKEGAKLINSGEYNGLSISEAVDKIADLMVAKQLGEKKVTWRIRDWGISRQRYWGTPIPIIHCPSCGSVPVPEKDLPVVLPEHLIPDGSGNPLNKCEEFLQVACPCCGADAKRETDTMDTFVDSSWYFMRYASAANHEAMVDERNNYWMPMDQYIGGIEHAVMHLLYARFWTKVMRDMGLLAYDEPFVKLLCQGMVLNHIYSRRNALGGIEYFAPSEVDNILDAKGNIIGAKLKSDGSEISYDGIGTMSKSKNNGIDPQHLIDTMGADTARLFVMFASPPEQTLEWSGSGVDGSNRFLRRLWNYCYKHQDEIRQAQDNIDWAAQEELAQAIKDLRLETYSLLKQADYDYSRIQYNTVVSANMKLLNALEAAQLPAGELAQHAIRESVSILLRMLYPVVPHITWHLWRALGFAETYGDLLDAPWPVVDEAALVADEIELVLQINGKLRGSMMVPNDADQALIEQTAREHEAVERFLEGRPIKRVIVVPGRLVNVVG</sequence>
<dbReference type="SUPFAM" id="SSF50677">
    <property type="entry name" value="ValRS/IleRS/LeuRS editing domain"/>
    <property type="match status" value="1"/>
</dbReference>
<comment type="caution">
    <text evidence="15">The sequence shown here is derived from an EMBL/GenBank/DDBJ whole genome shotgun (WGS) entry which is preliminary data.</text>
</comment>
<dbReference type="InterPro" id="IPR002300">
    <property type="entry name" value="aa-tRNA-synth_Ia"/>
</dbReference>
<dbReference type="EC" id="6.1.1.4" evidence="9"/>
<dbReference type="Pfam" id="PF08264">
    <property type="entry name" value="Anticodon_1"/>
    <property type="match status" value="1"/>
</dbReference>
<comment type="catalytic activity">
    <reaction evidence="8 9">
        <text>tRNA(Leu) + L-leucine + ATP = L-leucyl-tRNA(Leu) + AMP + diphosphate</text>
        <dbReference type="Rhea" id="RHEA:11688"/>
        <dbReference type="Rhea" id="RHEA-COMP:9613"/>
        <dbReference type="Rhea" id="RHEA-COMP:9622"/>
        <dbReference type="ChEBI" id="CHEBI:30616"/>
        <dbReference type="ChEBI" id="CHEBI:33019"/>
        <dbReference type="ChEBI" id="CHEBI:57427"/>
        <dbReference type="ChEBI" id="CHEBI:78442"/>
        <dbReference type="ChEBI" id="CHEBI:78494"/>
        <dbReference type="ChEBI" id="CHEBI:456215"/>
        <dbReference type="EC" id="6.1.1.4"/>
    </reaction>
</comment>
<keyword evidence="7 9" id="KW-0030">Aminoacyl-tRNA synthetase</keyword>
<dbReference type="FunFam" id="3.40.50.620:FF:000003">
    <property type="entry name" value="Leucine--tRNA ligase"/>
    <property type="match status" value="1"/>
</dbReference>
<dbReference type="FunFam" id="3.40.50.620:FF:000056">
    <property type="entry name" value="Leucine--tRNA ligase"/>
    <property type="match status" value="1"/>
</dbReference>
<dbReference type="EMBL" id="JRNI01000067">
    <property type="protein sequence ID" value="KGF27194.1"/>
    <property type="molecule type" value="Genomic_DNA"/>
</dbReference>
<keyword evidence="3 9" id="KW-0436">Ligase</keyword>
<dbReference type="OrthoDB" id="9810365at2"/>
<feature type="domain" description="Aminoacyl-tRNA synthetase class Ia" evidence="11">
    <location>
        <begin position="640"/>
        <end position="678"/>
    </location>
</feature>
<dbReference type="InterPro" id="IPR014729">
    <property type="entry name" value="Rossmann-like_a/b/a_fold"/>
</dbReference>
<dbReference type="InterPro" id="IPR025709">
    <property type="entry name" value="Leu_tRNA-synth_edit"/>
</dbReference>
<evidence type="ECO:0000256" key="3">
    <source>
        <dbReference type="ARBA" id="ARBA00022598"/>
    </source>
</evidence>
<dbReference type="SUPFAM" id="SSF47323">
    <property type="entry name" value="Anticodon-binding domain of a subclass of class I aminoacyl-tRNA synthetases"/>
    <property type="match status" value="1"/>
</dbReference>
<dbReference type="PROSITE" id="PS00178">
    <property type="entry name" value="AA_TRNA_LIGASE_I"/>
    <property type="match status" value="1"/>
</dbReference>
<name>A0A096B1N5_9BURK</name>
<evidence type="ECO:0000256" key="8">
    <source>
        <dbReference type="ARBA" id="ARBA00047469"/>
    </source>
</evidence>
<dbReference type="SUPFAM" id="SSF52374">
    <property type="entry name" value="Nucleotidylyl transferase"/>
    <property type="match status" value="1"/>
</dbReference>
<dbReference type="Pfam" id="PF13603">
    <property type="entry name" value="tRNA-synt_1_2"/>
    <property type="match status" value="1"/>
</dbReference>
<dbReference type="CDD" id="cd07958">
    <property type="entry name" value="Anticodon_Ia_Leu_BEm"/>
    <property type="match status" value="1"/>
</dbReference>
<dbReference type="Gene3D" id="2.20.28.290">
    <property type="match status" value="1"/>
</dbReference>
<dbReference type="GO" id="GO:0002161">
    <property type="term" value="F:aminoacyl-tRNA deacylase activity"/>
    <property type="evidence" value="ECO:0007669"/>
    <property type="project" value="InterPro"/>
</dbReference>
<dbReference type="PANTHER" id="PTHR43740">
    <property type="entry name" value="LEUCYL-TRNA SYNTHETASE"/>
    <property type="match status" value="1"/>
</dbReference>
<evidence type="ECO:0000256" key="7">
    <source>
        <dbReference type="ARBA" id="ARBA00023146"/>
    </source>
</evidence>
<evidence type="ECO:0000259" key="14">
    <source>
        <dbReference type="Pfam" id="PF13603"/>
    </source>
</evidence>
<comment type="subcellular location">
    <subcellularLocation>
        <location evidence="9">Cytoplasm</location>
    </subcellularLocation>
</comment>
<dbReference type="AlphaFoldDB" id="A0A096B1N5"/>
<dbReference type="InterPro" id="IPR013155">
    <property type="entry name" value="M/V/L/I-tRNA-synth_anticd-bd"/>
</dbReference>
<gene>
    <name evidence="9 15" type="primary">leuS</name>
    <name evidence="15" type="ORF">HMPREF2130_10145</name>
</gene>
<dbReference type="eggNOG" id="COG0495">
    <property type="taxonomic scope" value="Bacteria"/>
</dbReference>
<feature type="short sequence motif" description="'KMSKS' region" evidence="9">
    <location>
        <begin position="639"/>
        <end position="643"/>
    </location>
</feature>
<evidence type="ECO:0000313" key="15">
    <source>
        <dbReference type="EMBL" id="KGF27194.1"/>
    </source>
</evidence>
<dbReference type="InterPro" id="IPR009080">
    <property type="entry name" value="tRNAsynth_Ia_anticodon-bd"/>
</dbReference>
<dbReference type="FunFam" id="1.10.730.10:FF:000002">
    <property type="entry name" value="Leucine--tRNA ligase"/>
    <property type="match status" value="1"/>
</dbReference>
<comment type="similarity">
    <text evidence="1 9 10">Belongs to the class-I aminoacyl-tRNA synthetase family.</text>
</comment>
<accession>A0A096B1N5</accession>
<evidence type="ECO:0000256" key="2">
    <source>
        <dbReference type="ARBA" id="ARBA00022490"/>
    </source>
</evidence>
<dbReference type="Gene3D" id="3.40.50.620">
    <property type="entry name" value="HUPs"/>
    <property type="match status" value="2"/>
</dbReference>
<keyword evidence="6 9" id="KW-0648">Protein biosynthesis</keyword>
<evidence type="ECO:0000256" key="1">
    <source>
        <dbReference type="ARBA" id="ARBA00005594"/>
    </source>
</evidence>
<evidence type="ECO:0000256" key="6">
    <source>
        <dbReference type="ARBA" id="ARBA00022917"/>
    </source>
</evidence>
<dbReference type="Pfam" id="PF09334">
    <property type="entry name" value="tRNA-synt_1g"/>
    <property type="match status" value="1"/>
</dbReference>
<feature type="short sequence motif" description="'HIGH' region" evidence="9">
    <location>
        <begin position="48"/>
        <end position="58"/>
    </location>
</feature>
<dbReference type="InterPro" id="IPR002302">
    <property type="entry name" value="Leu-tRNA-ligase"/>
</dbReference>
<feature type="domain" description="Methionyl/Valyl/Leucyl/Isoleucyl-tRNA synthetase anticodon-binding" evidence="12">
    <location>
        <begin position="729"/>
        <end position="849"/>
    </location>
</feature>
<dbReference type="FunFam" id="3.10.20.590:FF:000001">
    <property type="entry name" value="Leucine--tRNA ligase"/>
    <property type="match status" value="1"/>
</dbReference>
<dbReference type="Gene3D" id="1.10.730.10">
    <property type="entry name" value="Isoleucyl-tRNA Synthetase, Domain 1"/>
    <property type="match status" value="2"/>
</dbReference>
<dbReference type="Gene3D" id="3.10.20.590">
    <property type="match status" value="1"/>
</dbReference>
<dbReference type="InterPro" id="IPR009008">
    <property type="entry name" value="Val/Leu/Ile-tRNA-synth_edit"/>
</dbReference>
<feature type="domain" description="Leucyl-tRNA synthetase editing" evidence="14">
    <location>
        <begin position="228"/>
        <end position="420"/>
    </location>
</feature>
<dbReference type="NCBIfam" id="TIGR00396">
    <property type="entry name" value="leuS_bact"/>
    <property type="match status" value="1"/>
</dbReference>
<evidence type="ECO:0000256" key="4">
    <source>
        <dbReference type="ARBA" id="ARBA00022741"/>
    </source>
</evidence>
<keyword evidence="2 9" id="KW-0963">Cytoplasm</keyword>
<keyword evidence="4 9" id="KW-0547">Nucleotide-binding</keyword>
<evidence type="ECO:0000256" key="9">
    <source>
        <dbReference type="HAMAP-Rule" id="MF_00049"/>
    </source>
</evidence>
<dbReference type="GO" id="GO:0005829">
    <property type="term" value="C:cytosol"/>
    <property type="evidence" value="ECO:0007669"/>
    <property type="project" value="TreeGrafter"/>
</dbReference>
<reference evidence="15 16" key="1">
    <citation type="submission" date="2014-07" db="EMBL/GenBank/DDBJ databases">
        <authorList>
            <person name="McCorrison J."/>
            <person name="Sanka R."/>
            <person name="Torralba M."/>
            <person name="Gillis M."/>
            <person name="Haft D.H."/>
            <person name="Methe B."/>
            <person name="Sutton G."/>
            <person name="Nelson K.E."/>
        </authorList>
    </citation>
    <scope>NUCLEOTIDE SEQUENCE [LARGE SCALE GENOMIC DNA]</scope>
    <source>
        <strain evidence="15 16">DNF00040</strain>
    </source>
</reference>
<dbReference type="Pfam" id="PF00133">
    <property type="entry name" value="tRNA-synt_1"/>
    <property type="match status" value="1"/>
</dbReference>
<evidence type="ECO:0000256" key="5">
    <source>
        <dbReference type="ARBA" id="ARBA00022840"/>
    </source>
</evidence>
<keyword evidence="5 9" id="KW-0067">ATP-binding</keyword>
<protein>
    <recommendedName>
        <fullName evidence="9">Leucine--tRNA ligase</fullName>
        <ecNumber evidence="9">6.1.1.4</ecNumber>
    </recommendedName>
    <alternativeName>
        <fullName evidence="9">Leucyl-tRNA synthetase</fullName>
        <shortName evidence="9">LeuRS</shortName>
    </alternativeName>
</protein>
<dbReference type="GO" id="GO:0004823">
    <property type="term" value="F:leucine-tRNA ligase activity"/>
    <property type="evidence" value="ECO:0007669"/>
    <property type="project" value="UniProtKB-UniRule"/>
</dbReference>
<feature type="binding site" evidence="9">
    <location>
        <position position="642"/>
    </location>
    <ligand>
        <name>ATP</name>
        <dbReference type="ChEBI" id="CHEBI:30616"/>
    </ligand>
</feature>
<organism evidence="15 16">
    <name type="scientific">Oligella urethralis DNF00040</name>
    <dbReference type="NCBI Taxonomy" id="1401065"/>
    <lineage>
        <taxon>Bacteria</taxon>
        <taxon>Pseudomonadati</taxon>
        <taxon>Pseudomonadota</taxon>
        <taxon>Betaproteobacteria</taxon>
        <taxon>Burkholderiales</taxon>
        <taxon>Alcaligenaceae</taxon>
        <taxon>Oligella</taxon>
    </lineage>
</organism>
<dbReference type="HAMAP" id="MF_00049_B">
    <property type="entry name" value="Leu_tRNA_synth_B"/>
    <property type="match status" value="1"/>
</dbReference>
<dbReference type="Proteomes" id="UP000029629">
    <property type="component" value="Unassembled WGS sequence"/>
</dbReference>
<dbReference type="CDD" id="cd00812">
    <property type="entry name" value="LeuRS_core"/>
    <property type="match status" value="1"/>
</dbReference>